<keyword evidence="6" id="KW-1185">Reference proteome</keyword>
<reference evidence="5" key="1">
    <citation type="submission" date="2022-04" db="EMBL/GenBank/DDBJ databases">
        <title>A functionally conserved STORR gene fusion in Papaver species that diverged 16.8 million years ago.</title>
        <authorList>
            <person name="Catania T."/>
        </authorList>
    </citation>
    <scope>NUCLEOTIDE SEQUENCE</scope>
    <source>
        <strain evidence="5">S-188037</strain>
    </source>
</reference>
<protein>
    <recommendedName>
        <fullName evidence="4">Wall-associated receptor kinase galacturonan-binding domain-containing protein</fullName>
    </recommendedName>
</protein>
<organism evidence="5 6">
    <name type="scientific">Papaver atlanticum</name>
    <dbReference type="NCBI Taxonomy" id="357466"/>
    <lineage>
        <taxon>Eukaryota</taxon>
        <taxon>Viridiplantae</taxon>
        <taxon>Streptophyta</taxon>
        <taxon>Embryophyta</taxon>
        <taxon>Tracheophyta</taxon>
        <taxon>Spermatophyta</taxon>
        <taxon>Magnoliopsida</taxon>
        <taxon>Ranunculales</taxon>
        <taxon>Papaveraceae</taxon>
        <taxon>Papaveroideae</taxon>
        <taxon>Papaver</taxon>
    </lineage>
</organism>
<dbReference type="InterPro" id="IPR025287">
    <property type="entry name" value="WAK_GUB"/>
</dbReference>
<keyword evidence="2 3" id="KW-0732">Signal</keyword>
<dbReference type="EMBL" id="JAJJMB010017633">
    <property type="protein sequence ID" value="KAI3836987.1"/>
    <property type="molecule type" value="Genomic_DNA"/>
</dbReference>
<accession>A0AAD4RWI6</accession>
<dbReference type="PANTHER" id="PTHR33491">
    <property type="entry name" value="OSJNBA0016N04.9 PROTEIN"/>
    <property type="match status" value="1"/>
</dbReference>
<comment type="subcellular location">
    <subcellularLocation>
        <location evidence="1">Membrane</location>
        <topology evidence="1">Single-pass membrane protein</topology>
    </subcellularLocation>
</comment>
<feature type="chain" id="PRO_5042072389" description="Wall-associated receptor kinase galacturonan-binding domain-containing protein" evidence="3">
    <location>
        <begin position="34"/>
        <end position="307"/>
    </location>
</feature>
<dbReference type="GO" id="GO:0016020">
    <property type="term" value="C:membrane"/>
    <property type="evidence" value="ECO:0007669"/>
    <property type="project" value="UniProtKB-SubCell"/>
</dbReference>
<evidence type="ECO:0000256" key="2">
    <source>
        <dbReference type="ARBA" id="ARBA00022729"/>
    </source>
</evidence>
<gene>
    <name evidence="5" type="ORF">MKW98_005320</name>
</gene>
<dbReference type="Proteomes" id="UP001202328">
    <property type="component" value="Unassembled WGS sequence"/>
</dbReference>
<evidence type="ECO:0000256" key="1">
    <source>
        <dbReference type="ARBA" id="ARBA00004167"/>
    </source>
</evidence>
<evidence type="ECO:0000256" key="3">
    <source>
        <dbReference type="SAM" id="SignalP"/>
    </source>
</evidence>
<name>A0AAD4RWI6_9MAGN</name>
<feature type="signal peptide" evidence="3">
    <location>
        <begin position="1"/>
        <end position="33"/>
    </location>
</feature>
<dbReference type="AlphaFoldDB" id="A0AAD4RWI6"/>
<feature type="domain" description="Wall-associated receptor kinase galacturonan-binding" evidence="4">
    <location>
        <begin position="46"/>
        <end position="100"/>
    </location>
</feature>
<evidence type="ECO:0000313" key="5">
    <source>
        <dbReference type="EMBL" id="KAI3836987.1"/>
    </source>
</evidence>
<sequence length="307" mass="33197">MLSSRSLLILHNLQLFLFPVMTILLLSLSAAAGASPANTSISKSGCQDKCGNISIPYPFGIGSPNCYHDKAFEITCTNYLAGPTPFLQLNIELPSEVLELTLDYIHFRGWSLQNCYNKTSGKGEWPIKPTPYLAEDSPFFFSSTRSKLTGVGCDIFAYIPLENSKNYISGCASFCAKSNAGKLKSCSGGNGCCQTDMPKGLKSFLIQVQSINTNNKSWINNPCSQAVVIDKAYTGNLDGSIKSISNITSVPMVLDWAIGNISCKEAKRNATSYACGENSECFESDNGPGYRCNCSIGYKGNPYLGCQ</sequence>
<dbReference type="Pfam" id="PF13947">
    <property type="entry name" value="GUB_WAK_bind"/>
    <property type="match status" value="1"/>
</dbReference>
<feature type="non-terminal residue" evidence="5">
    <location>
        <position position="307"/>
    </location>
</feature>
<evidence type="ECO:0000313" key="6">
    <source>
        <dbReference type="Proteomes" id="UP001202328"/>
    </source>
</evidence>
<dbReference type="GO" id="GO:0030247">
    <property type="term" value="F:polysaccharide binding"/>
    <property type="evidence" value="ECO:0007669"/>
    <property type="project" value="InterPro"/>
</dbReference>
<evidence type="ECO:0000259" key="4">
    <source>
        <dbReference type="Pfam" id="PF13947"/>
    </source>
</evidence>
<proteinExistence type="predicted"/>
<comment type="caution">
    <text evidence="5">The sequence shown here is derived from an EMBL/GenBank/DDBJ whole genome shotgun (WGS) entry which is preliminary data.</text>
</comment>